<reference evidence="2 3" key="1">
    <citation type="submission" date="2010-01" db="EMBL/GenBank/DDBJ databases">
        <authorList>
            <person name="Weinstock G."/>
            <person name="Sodergren E."/>
            <person name="Clifton S."/>
            <person name="Fulton L."/>
            <person name="Fulton B."/>
            <person name="Courtney L."/>
            <person name="Fronick C."/>
            <person name="Harrison M."/>
            <person name="Strong C."/>
            <person name="Farmer C."/>
            <person name="Delahaunty K."/>
            <person name="Markovic C."/>
            <person name="Hall O."/>
            <person name="Minx P."/>
            <person name="Tomlinson C."/>
            <person name="Mitreva M."/>
            <person name="Nelson J."/>
            <person name="Hou S."/>
            <person name="Wollam A."/>
            <person name="Pepin K.H."/>
            <person name="Johnson M."/>
            <person name="Bhonagiri V."/>
            <person name="Nash W.E."/>
            <person name="Warren W."/>
            <person name="Chinwalla A."/>
            <person name="Mardis E.R."/>
            <person name="Wilson R.K."/>
        </authorList>
    </citation>
    <scope>NUCLEOTIDE SEQUENCE [LARGE SCALE GENOMIC DNA]</scope>
    <source>
        <strain evidence="2 3">DSM 13479</strain>
    </source>
</reference>
<organism evidence="2 3">
    <name type="scientific">Hungatella hathewayi DSM 13479</name>
    <dbReference type="NCBI Taxonomy" id="566550"/>
    <lineage>
        <taxon>Bacteria</taxon>
        <taxon>Bacillati</taxon>
        <taxon>Bacillota</taxon>
        <taxon>Clostridia</taxon>
        <taxon>Lachnospirales</taxon>
        <taxon>Lachnospiraceae</taxon>
        <taxon>Hungatella</taxon>
    </lineage>
</organism>
<dbReference type="Proteomes" id="UP000004968">
    <property type="component" value="Unassembled WGS sequence"/>
</dbReference>
<evidence type="ECO:0000313" key="3">
    <source>
        <dbReference type="Proteomes" id="UP000004968"/>
    </source>
</evidence>
<name>D3A8Y5_9FIRM</name>
<keyword evidence="1" id="KW-0472">Membrane</keyword>
<accession>D3A8Y5</accession>
<dbReference type="EMBL" id="ACIO01000008">
    <property type="protein sequence ID" value="EFD01711.1"/>
    <property type="molecule type" value="Genomic_DNA"/>
</dbReference>
<protein>
    <submittedName>
        <fullName evidence="2">Uncharacterized protein</fullName>
    </submittedName>
</protein>
<keyword evidence="1" id="KW-0812">Transmembrane</keyword>
<gene>
    <name evidence="2" type="ORF">CLOSTHATH_00055</name>
</gene>
<evidence type="ECO:0000313" key="2">
    <source>
        <dbReference type="EMBL" id="EFD01711.1"/>
    </source>
</evidence>
<keyword evidence="1" id="KW-1133">Transmembrane helix</keyword>
<proteinExistence type="predicted"/>
<dbReference type="AlphaFoldDB" id="D3A8Y5"/>
<sequence length="42" mass="5239">MHFLLCYLLLLIIQQYSIINLIESMLFMVFSYFWLQLKHDRT</sequence>
<comment type="caution">
    <text evidence="2">The sequence shown here is derived from an EMBL/GenBank/DDBJ whole genome shotgun (WGS) entry which is preliminary data.</text>
</comment>
<feature type="transmembrane region" description="Helical" evidence="1">
    <location>
        <begin position="12"/>
        <end position="35"/>
    </location>
</feature>
<evidence type="ECO:0000256" key="1">
    <source>
        <dbReference type="SAM" id="Phobius"/>
    </source>
</evidence>
<dbReference type="HOGENOM" id="CLU_3252609_0_0_9"/>